<dbReference type="FunFam" id="3.10.20.370:FF:000001">
    <property type="entry name" value="Retrovirus-related Pol polyprotein from transposon 17.6-like protein"/>
    <property type="match status" value="1"/>
</dbReference>
<reference evidence="4" key="1">
    <citation type="submission" date="2021-02" db="EMBL/GenBank/DDBJ databases">
        <authorList>
            <person name="Nowell W R."/>
        </authorList>
    </citation>
    <scope>NUCLEOTIDE SEQUENCE</scope>
</reference>
<gene>
    <name evidence="4" type="ORF">SRO942_LOCUS47028</name>
</gene>
<feature type="compositionally biased region" description="Polar residues" evidence="2">
    <location>
        <begin position="178"/>
        <end position="192"/>
    </location>
</feature>
<sequence>MFYWHDEQKQAFQQLKKILTEPPLLLQYPHPTAEFMLSTDASGYAIGGTLTQIIDGQTYYNYYLSRLLTSTEKRYKTIEREALAIFWCMNKLQQYLGGRDVHIQTDHKPLAQFHKKYKFNCKRIAEWLLKNQDIIPQIVEVTHGDADGMSRPELEQQHLFNAITRSMTRTVQAPPVPSTTSPQNALLQSIRL</sequence>
<dbReference type="InterPro" id="IPR041577">
    <property type="entry name" value="RT_RNaseH_2"/>
</dbReference>
<dbReference type="Proteomes" id="UP000681722">
    <property type="component" value="Unassembled WGS sequence"/>
</dbReference>
<evidence type="ECO:0000256" key="1">
    <source>
        <dbReference type="ARBA" id="ARBA00023268"/>
    </source>
</evidence>
<dbReference type="GO" id="GO:0003824">
    <property type="term" value="F:catalytic activity"/>
    <property type="evidence" value="ECO:0007669"/>
    <property type="project" value="UniProtKB-KW"/>
</dbReference>
<dbReference type="InterPro" id="IPR043502">
    <property type="entry name" value="DNA/RNA_pol_sf"/>
</dbReference>
<dbReference type="InterPro" id="IPR050951">
    <property type="entry name" value="Retrovirus_Pol_polyprotein"/>
</dbReference>
<comment type="caution">
    <text evidence="4">The sequence shown here is derived from an EMBL/GenBank/DDBJ whole genome shotgun (WGS) entry which is preliminary data.</text>
</comment>
<accession>A0A8S2YE03</accession>
<dbReference type="PANTHER" id="PTHR37984:SF5">
    <property type="entry name" value="PROTEIN NYNRIN-LIKE"/>
    <property type="match status" value="1"/>
</dbReference>
<dbReference type="CDD" id="cd09274">
    <property type="entry name" value="RNase_HI_RT_Ty3"/>
    <property type="match status" value="1"/>
</dbReference>
<evidence type="ECO:0000313" key="5">
    <source>
        <dbReference type="Proteomes" id="UP000681722"/>
    </source>
</evidence>
<keyword evidence="1" id="KW-0511">Multifunctional enzyme</keyword>
<proteinExistence type="predicted"/>
<dbReference type="SUPFAM" id="SSF56672">
    <property type="entry name" value="DNA/RNA polymerases"/>
    <property type="match status" value="1"/>
</dbReference>
<dbReference type="PANTHER" id="PTHR37984">
    <property type="entry name" value="PROTEIN CBG26694"/>
    <property type="match status" value="1"/>
</dbReference>
<dbReference type="Pfam" id="PF17919">
    <property type="entry name" value="RT_RNaseH_2"/>
    <property type="match status" value="1"/>
</dbReference>
<dbReference type="OrthoDB" id="427924at2759"/>
<evidence type="ECO:0000313" key="4">
    <source>
        <dbReference type="EMBL" id="CAF4552170.1"/>
    </source>
</evidence>
<dbReference type="Gene3D" id="3.10.20.370">
    <property type="match status" value="1"/>
</dbReference>
<feature type="domain" description="Reverse transcriptase/retrotransposon-derived protein RNase H-like" evidence="3">
    <location>
        <begin position="4"/>
        <end position="103"/>
    </location>
</feature>
<evidence type="ECO:0000256" key="2">
    <source>
        <dbReference type="SAM" id="MobiDB-lite"/>
    </source>
</evidence>
<dbReference type="EMBL" id="CAJOBC010116094">
    <property type="protein sequence ID" value="CAF4552170.1"/>
    <property type="molecule type" value="Genomic_DNA"/>
</dbReference>
<dbReference type="AlphaFoldDB" id="A0A8S2YE03"/>
<evidence type="ECO:0000259" key="3">
    <source>
        <dbReference type="Pfam" id="PF17919"/>
    </source>
</evidence>
<protein>
    <recommendedName>
        <fullName evidence="3">Reverse transcriptase/retrotransposon-derived protein RNase H-like domain-containing protein</fullName>
    </recommendedName>
</protein>
<feature type="region of interest" description="Disordered" evidence="2">
    <location>
        <begin position="172"/>
        <end position="192"/>
    </location>
</feature>
<name>A0A8S2YE03_9BILA</name>
<organism evidence="4 5">
    <name type="scientific">Didymodactylos carnosus</name>
    <dbReference type="NCBI Taxonomy" id="1234261"/>
    <lineage>
        <taxon>Eukaryota</taxon>
        <taxon>Metazoa</taxon>
        <taxon>Spiralia</taxon>
        <taxon>Gnathifera</taxon>
        <taxon>Rotifera</taxon>
        <taxon>Eurotatoria</taxon>
        <taxon>Bdelloidea</taxon>
        <taxon>Philodinida</taxon>
        <taxon>Philodinidae</taxon>
        <taxon>Didymodactylos</taxon>
    </lineage>
</organism>